<dbReference type="InterPro" id="IPR000652">
    <property type="entry name" value="Triosephosphate_isomerase"/>
</dbReference>
<dbReference type="GO" id="GO:0046166">
    <property type="term" value="P:glyceraldehyde-3-phosphate biosynthetic process"/>
    <property type="evidence" value="ECO:0007669"/>
    <property type="project" value="TreeGrafter"/>
</dbReference>
<dbReference type="KEGG" id="kse:Ksed_13130"/>
<comment type="pathway">
    <text evidence="12 13">Carbohydrate degradation; glycolysis; D-glyceraldehyde 3-phosphate from glycerone phosphate: step 1/1.</text>
</comment>
<dbReference type="EC" id="5.3.1.1" evidence="5 12"/>
<dbReference type="EMBL" id="CP001686">
    <property type="protein sequence ID" value="ACV06344.1"/>
    <property type="molecule type" value="Genomic_DNA"/>
</dbReference>
<comment type="similarity">
    <text evidence="3 12 13">Belongs to the triosephosphate isomerase family.</text>
</comment>
<dbReference type="InterPro" id="IPR020861">
    <property type="entry name" value="Triosephosphate_isomerase_AS"/>
</dbReference>
<evidence type="ECO:0000256" key="5">
    <source>
        <dbReference type="ARBA" id="ARBA00011940"/>
    </source>
</evidence>
<dbReference type="PANTHER" id="PTHR21139">
    <property type="entry name" value="TRIOSEPHOSPHATE ISOMERASE"/>
    <property type="match status" value="1"/>
</dbReference>
<dbReference type="GO" id="GO:0004807">
    <property type="term" value="F:triose-phosphate isomerase activity"/>
    <property type="evidence" value="ECO:0007669"/>
    <property type="project" value="UniProtKB-UniRule"/>
</dbReference>
<evidence type="ECO:0000256" key="9">
    <source>
        <dbReference type="ARBA" id="ARBA00023152"/>
    </source>
</evidence>
<feature type="binding site" evidence="12">
    <location>
        <begin position="11"/>
        <end position="13"/>
    </location>
    <ligand>
        <name>substrate</name>
    </ligand>
</feature>
<evidence type="ECO:0000256" key="8">
    <source>
        <dbReference type="ARBA" id="ARBA00022490"/>
    </source>
</evidence>
<evidence type="ECO:0000256" key="1">
    <source>
        <dbReference type="ARBA" id="ARBA00000474"/>
    </source>
</evidence>
<evidence type="ECO:0000313" key="15">
    <source>
        <dbReference type="Proteomes" id="UP000006666"/>
    </source>
</evidence>
<comment type="pathway">
    <text evidence="2 12 13">Carbohydrate biosynthesis; gluconeogenesis.</text>
</comment>
<evidence type="ECO:0000256" key="2">
    <source>
        <dbReference type="ARBA" id="ARBA00004742"/>
    </source>
</evidence>
<name>C7NHI7_KYTSD</name>
<dbReference type="PANTHER" id="PTHR21139:SF42">
    <property type="entry name" value="TRIOSEPHOSPHATE ISOMERASE"/>
    <property type="match status" value="1"/>
</dbReference>
<keyword evidence="8 12" id="KW-0963">Cytoplasm</keyword>
<dbReference type="HOGENOM" id="CLU_024251_2_3_11"/>
<dbReference type="Proteomes" id="UP000006666">
    <property type="component" value="Chromosome"/>
</dbReference>
<dbReference type="GO" id="GO:0005829">
    <property type="term" value="C:cytosol"/>
    <property type="evidence" value="ECO:0007669"/>
    <property type="project" value="TreeGrafter"/>
</dbReference>
<feature type="binding site" evidence="12">
    <location>
        <position position="181"/>
    </location>
    <ligand>
        <name>substrate</name>
    </ligand>
</feature>
<dbReference type="UniPathway" id="UPA00109">
    <property type="reaction ID" value="UER00189"/>
</dbReference>
<keyword evidence="9 12" id="KW-0324">Glycolysis</keyword>
<sequence>MTERLPLIAGNWKMNLDHLQATHLVQKLDWVLRDASHSFDAVEVAVFPPFTHLRSVETLIMADKLDIKLGAQDLSEHASGAHTGDISGGMLAKLGCEFVIVGHSERREHHAETDAVVHLKVKAALAAGLAPIVCVGESSETRAAGEHLAFVTRQVAAALEGLSAEELAHAVIAYEPVWAIGTGEVASSADAQEVCAAIREQVAHTHGAELAAGMRVLYGGSVKPTNIAEIMDEADVDGALVGGASLTAEEFASIVRFRSHHGR</sequence>
<dbReference type="UniPathway" id="UPA00138"/>
<protein>
    <recommendedName>
        <fullName evidence="6 12">Triosephosphate isomerase</fullName>
        <shortName evidence="12">TIM</shortName>
        <shortName evidence="12">TPI</shortName>
        <ecNumber evidence="5 12">5.3.1.1</ecNumber>
    </recommendedName>
    <alternativeName>
        <fullName evidence="12">Triose-phosphate isomerase</fullName>
    </alternativeName>
</protein>
<dbReference type="Gene3D" id="3.20.20.70">
    <property type="entry name" value="Aldolase class I"/>
    <property type="match status" value="1"/>
</dbReference>
<comment type="catalytic activity">
    <reaction evidence="1 12 13">
        <text>D-glyceraldehyde 3-phosphate = dihydroxyacetone phosphate</text>
        <dbReference type="Rhea" id="RHEA:18585"/>
        <dbReference type="ChEBI" id="CHEBI:57642"/>
        <dbReference type="ChEBI" id="CHEBI:59776"/>
        <dbReference type="EC" id="5.3.1.1"/>
    </reaction>
</comment>
<dbReference type="InterPro" id="IPR035990">
    <property type="entry name" value="TIM_sf"/>
</dbReference>
<organism evidence="14 15">
    <name type="scientific">Kytococcus sedentarius (strain ATCC 14392 / DSM 20547 / JCM 11482 / CCUG 33030 / NBRC 15357 / NCTC 11040 / CCM 314 / 541)</name>
    <name type="common">Micrococcus sedentarius</name>
    <dbReference type="NCBI Taxonomy" id="478801"/>
    <lineage>
        <taxon>Bacteria</taxon>
        <taxon>Bacillati</taxon>
        <taxon>Actinomycetota</taxon>
        <taxon>Actinomycetes</taxon>
        <taxon>Micrococcales</taxon>
        <taxon>Kytococcaceae</taxon>
        <taxon>Kytococcus</taxon>
    </lineage>
</organism>
<feature type="active site" description="Proton acceptor" evidence="12">
    <location>
        <position position="175"/>
    </location>
</feature>
<dbReference type="GO" id="GO:0019563">
    <property type="term" value="P:glycerol catabolic process"/>
    <property type="evidence" value="ECO:0007669"/>
    <property type="project" value="TreeGrafter"/>
</dbReference>
<reference evidence="14 15" key="1">
    <citation type="journal article" date="2009" name="Stand. Genomic Sci.">
        <title>Complete genome sequence of Kytococcus sedentarius type strain (541).</title>
        <authorList>
            <person name="Sims D."/>
            <person name="Brettin T."/>
            <person name="Detter J.C."/>
            <person name="Han C."/>
            <person name="Lapidus A."/>
            <person name="Copeland A."/>
            <person name="Glavina Del Rio T."/>
            <person name="Nolan M."/>
            <person name="Chen F."/>
            <person name="Lucas S."/>
            <person name="Tice H."/>
            <person name="Cheng J.F."/>
            <person name="Bruce D."/>
            <person name="Goodwin L."/>
            <person name="Pitluck S."/>
            <person name="Ovchinnikova G."/>
            <person name="Pati A."/>
            <person name="Ivanova N."/>
            <person name="Mavrommatis K."/>
            <person name="Chen A."/>
            <person name="Palaniappan K."/>
            <person name="D'haeseleer P."/>
            <person name="Chain P."/>
            <person name="Bristow J."/>
            <person name="Eisen J.A."/>
            <person name="Markowitz V."/>
            <person name="Hugenholtz P."/>
            <person name="Schneider S."/>
            <person name="Goker M."/>
            <person name="Pukall R."/>
            <person name="Kyrpides N.C."/>
            <person name="Klenk H.P."/>
        </authorList>
    </citation>
    <scope>NUCLEOTIDE SEQUENCE [LARGE SCALE GENOMIC DNA]</scope>
    <source>
        <strain evidence="15">ATCC 14392 / DSM 20547 / JCM 11482 / CCUG 33030 / NBRC 15357 / NCTC 11040 / CCM 314 / 541</strain>
    </source>
</reference>
<comment type="subcellular location">
    <subcellularLocation>
        <location evidence="12 13">Cytoplasm</location>
    </subcellularLocation>
</comment>
<proteinExistence type="inferred from homology"/>
<feature type="binding site" evidence="12">
    <location>
        <begin position="242"/>
        <end position="243"/>
    </location>
    <ligand>
        <name>substrate</name>
    </ligand>
</feature>
<dbReference type="Pfam" id="PF00121">
    <property type="entry name" value="TIM"/>
    <property type="match status" value="1"/>
</dbReference>
<evidence type="ECO:0000256" key="11">
    <source>
        <dbReference type="ARBA" id="ARBA00055680"/>
    </source>
</evidence>
<evidence type="ECO:0000256" key="3">
    <source>
        <dbReference type="ARBA" id="ARBA00007422"/>
    </source>
</evidence>
<dbReference type="NCBIfam" id="TIGR00419">
    <property type="entry name" value="tim"/>
    <property type="match status" value="1"/>
</dbReference>
<keyword evidence="15" id="KW-1185">Reference proteome</keyword>
<evidence type="ECO:0000256" key="6">
    <source>
        <dbReference type="ARBA" id="ARBA00019397"/>
    </source>
</evidence>
<dbReference type="HAMAP" id="MF_00147_B">
    <property type="entry name" value="TIM_B"/>
    <property type="match status" value="1"/>
</dbReference>
<dbReference type="SUPFAM" id="SSF51351">
    <property type="entry name" value="Triosephosphate isomerase (TIM)"/>
    <property type="match status" value="1"/>
</dbReference>
<dbReference type="PROSITE" id="PS00171">
    <property type="entry name" value="TIM_1"/>
    <property type="match status" value="1"/>
</dbReference>
<dbReference type="RefSeq" id="WP_015779289.1">
    <property type="nucleotide sequence ID" value="NC_013169.1"/>
</dbReference>
<dbReference type="STRING" id="478801.Ksed_13130"/>
<comment type="subunit">
    <text evidence="4 12 13">Homodimer.</text>
</comment>
<keyword evidence="7 12" id="KW-0312">Gluconeogenesis</keyword>
<evidence type="ECO:0000256" key="7">
    <source>
        <dbReference type="ARBA" id="ARBA00022432"/>
    </source>
</evidence>
<dbReference type="FunFam" id="3.20.20.70:FF:000020">
    <property type="entry name" value="Triosephosphate isomerase"/>
    <property type="match status" value="1"/>
</dbReference>
<evidence type="ECO:0000313" key="14">
    <source>
        <dbReference type="EMBL" id="ACV06344.1"/>
    </source>
</evidence>
<feature type="binding site" evidence="12">
    <location>
        <position position="221"/>
    </location>
    <ligand>
        <name>substrate</name>
    </ligand>
</feature>
<feature type="active site" description="Electrophile" evidence="12">
    <location>
        <position position="103"/>
    </location>
</feature>
<dbReference type="AlphaFoldDB" id="C7NHI7"/>
<gene>
    <name evidence="12" type="primary">tpiA</name>
    <name evidence="14" type="ordered locus">Ksed_13130</name>
</gene>
<dbReference type="CDD" id="cd00311">
    <property type="entry name" value="TIM"/>
    <property type="match status" value="1"/>
</dbReference>
<keyword evidence="10 12" id="KW-0413">Isomerase</keyword>
<evidence type="ECO:0000256" key="13">
    <source>
        <dbReference type="RuleBase" id="RU363013"/>
    </source>
</evidence>
<comment type="function">
    <text evidence="11 12">Involved in the gluconeogenesis. Catalyzes stereospecifically the conversion of dihydroxyacetone phosphate (DHAP) to D-glyceraldehyde-3-phosphate (G3P).</text>
</comment>
<dbReference type="GO" id="GO:0006094">
    <property type="term" value="P:gluconeogenesis"/>
    <property type="evidence" value="ECO:0007669"/>
    <property type="project" value="UniProtKB-UniRule"/>
</dbReference>
<accession>C7NHI7</accession>
<evidence type="ECO:0000256" key="10">
    <source>
        <dbReference type="ARBA" id="ARBA00023235"/>
    </source>
</evidence>
<dbReference type="InterPro" id="IPR022896">
    <property type="entry name" value="TrioseP_Isoase_bac/euk"/>
</dbReference>
<evidence type="ECO:0000256" key="12">
    <source>
        <dbReference type="HAMAP-Rule" id="MF_00147"/>
    </source>
</evidence>
<dbReference type="GO" id="GO:0006096">
    <property type="term" value="P:glycolytic process"/>
    <property type="evidence" value="ECO:0007669"/>
    <property type="project" value="UniProtKB-UniRule"/>
</dbReference>
<dbReference type="eggNOG" id="COG0149">
    <property type="taxonomic scope" value="Bacteria"/>
</dbReference>
<evidence type="ECO:0000256" key="4">
    <source>
        <dbReference type="ARBA" id="ARBA00011738"/>
    </source>
</evidence>
<dbReference type="InterPro" id="IPR013785">
    <property type="entry name" value="Aldolase_TIM"/>
</dbReference>
<dbReference type="PROSITE" id="PS51440">
    <property type="entry name" value="TIM_2"/>
    <property type="match status" value="1"/>
</dbReference>